<accession>A0A372JQX1</accession>
<evidence type="ECO:0000256" key="1">
    <source>
        <dbReference type="ARBA" id="ARBA00006484"/>
    </source>
</evidence>
<dbReference type="GO" id="GO:0016614">
    <property type="term" value="F:oxidoreductase activity, acting on CH-OH group of donors"/>
    <property type="evidence" value="ECO:0007669"/>
    <property type="project" value="UniProtKB-ARBA"/>
</dbReference>
<organism evidence="4 5">
    <name type="scientific">Actinomadura logoneensis</name>
    <dbReference type="NCBI Taxonomy" id="2293572"/>
    <lineage>
        <taxon>Bacteria</taxon>
        <taxon>Bacillati</taxon>
        <taxon>Actinomycetota</taxon>
        <taxon>Actinomycetes</taxon>
        <taxon>Streptosporangiales</taxon>
        <taxon>Thermomonosporaceae</taxon>
        <taxon>Actinomadura</taxon>
    </lineage>
</organism>
<dbReference type="InterPro" id="IPR020904">
    <property type="entry name" value="Sc_DH/Rdtase_CS"/>
</dbReference>
<dbReference type="FunFam" id="3.40.50.720:FF:000084">
    <property type="entry name" value="Short-chain dehydrogenase reductase"/>
    <property type="match status" value="1"/>
</dbReference>
<evidence type="ECO:0000313" key="4">
    <source>
        <dbReference type="EMBL" id="RFU41758.1"/>
    </source>
</evidence>
<dbReference type="PANTHER" id="PTHR48107:SF16">
    <property type="entry name" value="NADPH-DEPENDENT ALDEHYDE REDUCTASE 1, CHLOROPLASTIC"/>
    <property type="match status" value="1"/>
</dbReference>
<reference evidence="4 5" key="1">
    <citation type="submission" date="2018-08" db="EMBL/GenBank/DDBJ databases">
        <title>Actinomadura jelena sp. nov., a novel Actinomycete isolated from soil in Chad.</title>
        <authorList>
            <person name="Shi L."/>
        </authorList>
    </citation>
    <scope>NUCLEOTIDE SEQUENCE [LARGE SCALE GENOMIC DNA]</scope>
    <source>
        <strain evidence="4 5">NEAU-G17</strain>
    </source>
</reference>
<keyword evidence="2" id="KW-0560">Oxidoreductase</keyword>
<dbReference type="InterPro" id="IPR036291">
    <property type="entry name" value="NAD(P)-bd_dom_sf"/>
</dbReference>
<comment type="similarity">
    <text evidence="1">Belongs to the short-chain dehydrogenases/reductases (SDR) family.</text>
</comment>
<proteinExistence type="inferred from homology"/>
<evidence type="ECO:0000256" key="3">
    <source>
        <dbReference type="SAM" id="MobiDB-lite"/>
    </source>
</evidence>
<dbReference type="Proteomes" id="UP000261811">
    <property type="component" value="Unassembled WGS sequence"/>
</dbReference>
<dbReference type="RefSeq" id="WP_117357234.1">
    <property type="nucleotide sequence ID" value="NZ_QURH01000190.1"/>
</dbReference>
<sequence>MNEQARSGRPVDPAAQSQSYPGRTGDMEPEPRDEMRDYRGTGLLAGRRALVTGGDSGIGRAVSVAFAKEGADVALTYLDEDDDARHTAGLVEAEGSRCFTFGGDLAEERHAREVVQHAARDLGGLDVLVLHHGTQKPVEDVRQIDDAQLRRTFDVNVLSLFWIVQEALDHLGAGSSIVITGSINGLRGNKTLIDYAASKGAAMVLAQSLAQSLTDKEIRVNTVAPGPVWTPLIPATFPAERVEGFGKQAPMGRAADPDEIAPSYVFFAANRLSSYYTGQTLVPAGGEIHPG</sequence>
<name>A0A372JQX1_9ACTN</name>
<dbReference type="Pfam" id="PF13561">
    <property type="entry name" value="adh_short_C2"/>
    <property type="match status" value="1"/>
</dbReference>
<protein>
    <submittedName>
        <fullName evidence="4">SDR family oxidoreductase</fullName>
    </submittedName>
</protein>
<comment type="caution">
    <text evidence="4">The sequence shown here is derived from an EMBL/GenBank/DDBJ whole genome shotgun (WGS) entry which is preliminary data.</text>
</comment>
<feature type="region of interest" description="Disordered" evidence="3">
    <location>
        <begin position="1"/>
        <end position="37"/>
    </location>
</feature>
<feature type="compositionally biased region" description="Basic and acidic residues" evidence="3">
    <location>
        <begin position="25"/>
        <end position="37"/>
    </location>
</feature>
<evidence type="ECO:0000256" key="2">
    <source>
        <dbReference type="ARBA" id="ARBA00023002"/>
    </source>
</evidence>
<gene>
    <name evidence="4" type="ORF">DZF91_10225</name>
</gene>
<dbReference type="Gene3D" id="3.40.50.720">
    <property type="entry name" value="NAD(P)-binding Rossmann-like Domain"/>
    <property type="match status" value="1"/>
</dbReference>
<keyword evidence="5" id="KW-1185">Reference proteome</keyword>
<dbReference type="EMBL" id="QURH01000190">
    <property type="protein sequence ID" value="RFU41758.1"/>
    <property type="molecule type" value="Genomic_DNA"/>
</dbReference>
<dbReference type="PROSITE" id="PS00061">
    <property type="entry name" value="ADH_SHORT"/>
    <property type="match status" value="1"/>
</dbReference>
<dbReference type="AlphaFoldDB" id="A0A372JQX1"/>
<dbReference type="PRINTS" id="PR00081">
    <property type="entry name" value="GDHRDH"/>
</dbReference>
<dbReference type="OrthoDB" id="9809287at2"/>
<evidence type="ECO:0000313" key="5">
    <source>
        <dbReference type="Proteomes" id="UP000261811"/>
    </source>
</evidence>
<dbReference type="SUPFAM" id="SSF51735">
    <property type="entry name" value="NAD(P)-binding Rossmann-fold domains"/>
    <property type="match status" value="1"/>
</dbReference>
<dbReference type="PANTHER" id="PTHR48107">
    <property type="entry name" value="NADPH-DEPENDENT ALDEHYDE REDUCTASE-LIKE PROTEIN, CHLOROPLASTIC-RELATED"/>
    <property type="match status" value="1"/>
</dbReference>
<dbReference type="InterPro" id="IPR002347">
    <property type="entry name" value="SDR_fam"/>
</dbReference>